<gene>
    <name evidence="4" type="ORF">CLV41_101505</name>
</gene>
<dbReference type="RefSeq" id="WP_103220689.1">
    <property type="nucleotide sequence ID" value="NZ_PPCN01000001.1"/>
</dbReference>
<evidence type="ECO:0000259" key="2">
    <source>
        <dbReference type="Pfam" id="PF07992"/>
    </source>
</evidence>
<dbReference type="InterPro" id="IPR041854">
    <property type="entry name" value="BFD-like_2Fe2S-bd_dom_sf"/>
</dbReference>
<comment type="caution">
    <text evidence="4">The sequence shown here is derived from an EMBL/GenBank/DDBJ whole genome shotgun (WGS) entry which is preliminary data.</text>
</comment>
<dbReference type="Gene3D" id="1.10.10.1100">
    <property type="entry name" value="BFD-like [2Fe-2S]-binding domain"/>
    <property type="match status" value="1"/>
</dbReference>
<evidence type="ECO:0000313" key="4">
    <source>
        <dbReference type="EMBL" id="POF34054.1"/>
    </source>
</evidence>
<accession>A0A2S3V249</accession>
<dbReference type="AlphaFoldDB" id="A0A2S3V249"/>
<dbReference type="Proteomes" id="UP000236959">
    <property type="component" value="Unassembled WGS sequence"/>
</dbReference>
<sequence length="468" mass="49387">MTEADLVVIGAGPAGMSAARAAADAGLSVVLLDEQRKAGGQIYRDVVRAAKVRADILGPDFHKGLELVHALRHANIHHITGATVWQIERNTRVAYTVEGAASFVTGKCLLIATGALERPIPVPGWTLPGAMTAGAAQILLKQSGMLVENAVLAGCGPLLYLVAAQMCRAGTPPQALVETQSTANILAAVLHHGMGAIQGWRQLAKGLGLLSELRSSGVKRFTGASAIAIEGSEHVEAIRFTARGRRQRVECSTVLLHHGVVANTQTARSIGVPHHWDELQRAFVPEKNKWGRTVHPQVYIAGDGAGIGGADAAAITGRIAALAIAGELGAITQAERDAAALPLRRDLRRELAARPFIDRAYPPYGGALSPADETIICRCEEVTAGDIRKYAKIGCRGPNQTKAFGRPGMGPCQGRYCGLTVTELLAAANGLSPQDTGYYRIRPPIKPVTLGELAGLAKQIEDEKETAQ</sequence>
<proteinExistence type="predicted"/>
<name>A0A2S3V249_9HYPH</name>
<dbReference type="PANTHER" id="PTHR42949">
    <property type="entry name" value="ANAEROBIC GLYCEROL-3-PHOSPHATE DEHYDROGENASE SUBUNIT B"/>
    <property type="match status" value="1"/>
</dbReference>
<dbReference type="SUPFAM" id="SSF51905">
    <property type="entry name" value="FAD/NAD(P)-binding domain"/>
    <property type="match status" value="1"/>
</dbReference>
<dbReference type="InterPro" id="IPR036188">
    <property type="entry name" value="FAD/NAD-bd_sf"/>
</dbReference>
<dbReference type="InterPro" id="IPR023753">
    <property type="entry name" value="FAD/NAD-binding_dom"/>
</dbReference>
<feature type="domain" description="FAD/NAD(P)-binding" evidence="2">
    <location>
        <begin position="5"/>
        <end position="312"/>
    </location>
</feature>
<dbReference type="InterPro" id="IPR017224">
    <property type="entry name" value="Opine_Oxase_asu/HCN_bsu"/>
</dbReference>
<dbReference type="OrthoDB" id="9801699at2"/>
<dbReference type="InterPro" id="IPR041117">
    <property type="entry name" value="SoxA_A3"/>
</dbReference>
<dbReference type="PRINTS" id="PR00469">
    <property type="entry name" value="PNDRDTASEII"/>
</dbReference>
<dbReference type="EMBL" id="PPCN01000001">
    <property type="protein sequence ID" value="POF34054.1"/>
    <property type="molecule type" value="Genomic_DNA"/>
</dbReference>
<dbReference type="PANTHER" id="PTHR42949:SF3">
    <property type="entry name" value="ANAEROBIC GLYCEROL-3-PHOSPHATE DEHYDROGENASE SUBUNIT B"/>
    <property type="match status" value="1"/>
</dbReference>
<evidence type="ECO:0000259" key="3">
    <source>
        <dbReference type="Pfam" id="PF17806"/>
    </source>
</evidence>
<feature type="domain" description="SoxA A3" evidence="3">
    <location>
        <begin position="376"/>
        <end position="455"/>
    </location>
</feature>
<dbReference type="CDD" id="cd19946">
    <property type="entry name" value="GlpA-like_Fer2_BFD-like"/>
    <property type="match status" value="1"/>
</dbReference>
<dbReference type="Pfam" id="PF17806">
    <property type="entry name" value="SO_alpha_A3"/>
    <property type="match status" value="1"/>
</dbReference>
<dbReference type="InterPro" id="IPR051691">
    <property type="entry name" value="Metab_Enz_Cyan_OpOx_G3PDH"/>
</dbReference>
<keyword evidence="1" id="KW-0560">Oxidoreductase</keyword>
<evidence type="ECO:0000313" key="5">
    <source>
        <dbReference type="Proteomes" id="UP000236959"/>
    </source>
</evidence>
<keyword evidence="5" id="KW-1185">Reference proteome</keyword>
<protein>
    <submittedName>
        <fullName evidence="4">NADPH-dependent 2,4-dienoyl-CoA reductase/sulfur reductase-like enzyme</fullName>
    </submittedName>
</protein>
<dbReference type="GO" id="GO:0016491">
    <property type="term" value="F:oxidoreductase activity"/>
    <property type="evidence" value="ECO:0007669"/>
    <property type="project" value="UniProtKB-KW"/>
</dbReference>
<reference evidence="4 5" key="1">
    <citation type="submission" date="2018-01" db="EMBL/GenBank/DDBJ databases">
        <title>Genomic Encyclopedia of Archaeal and Bacterial Type Strains, Phase II (KMG-II): from individual species to whole genera.</title>
        <authorList>
            <person name="Goeker M."/>
        </authorList>
    </citation>
    <scope>NUCLEOTIDE SEQUENCE [LARGE SCALE GENOMIC DNA]</scope>
    <source>
        <strain evidence="4 5">DSM 17023</strain>
    </source>
</reference>
<dbReference type="Pfam" id="PF07992">
    <property type="entry name" value="Pyr_redox_2"/>
    <property type="match status" value="1"/>
</dbReference>
<dbReference type="PRINTS" id="PR00368">
    <property type="entry name" value="FADPNR"/>
</dbReference>
<dbReference type="PIRSF" id="PIRSF037495">
    <property type="entry name" value="Opine_OX_OoxA/HcnB"/>
    <property type="match status" value="1"/>
</dbReference>
<organism evidence="4 5">
    <name type="scientific">Roseibium marinum</name>
    <dbReference type="NCBI Taxonomy" id="281252"/>
    <lineage>
        <taxon>Bacteria</taxon>
        <taxon>Pseudomonadati</taxon>
        <taxon>Pseudomonadota</taxon>
        <taxon>Alphaproteobacteria</taxon>
        <taxon>Hyphomicrobiales</taxon>
        <taxon>Stappiaceae</taxon>
        <taxon>Roseibium</taxon>
    </lineage>
</organism>
<evidence type="ECO:0000256" key="1">
    <source>
        <dbReference type="ARBA" id="ARBA00023002"/>
    </source>
</evidence>
<dbReference type="Gene3D" id="3.50.50.60">
    <property type="entry name" value="FAD/NAD(P)-binding domain"/>
    <property type="match status" value="2"/>
</dbReference>